<dbReference type="PANTHER" id="PTHR48043">
    <property type="entry name" value="EG:EG0003.4 PROTEIN-RELATED"/>
    <property type="match status" value="1"/>
</dbReference>
<dbReference type="InterPro" id="IPR050271">
    <property type="entry name" value="UDP-glycosyltransferase"/>
</dbReference>
<keyword evidence="3" id="KW-0328">Glycosyltransferase</keyword>
<proteinExistence type="inferred from homology"/>
<keyword evidence="4" id="KW-0808">Transferase</keyword>
<evidence type="ECO:0000256" key="1">
    <source>
        <dbReference type="ARBA" id="ARBA00009995"/>
    </source>
</evidence>
<evidence type="ECO:0000256" key="2">
    <source>
        <dbReference type="ARBA" id="ARBA00012544"/>
    </source>
</evidence>
<evidence type="ECO:0000256" key="3">
    <source>
        <dbReference type="ARBA" id="ARBA00022676"/>
    </source>
</evidence>
<gene>
    <name evidence="5" type="ORF">PMAYCL1PPCAC_19444</name>
</gene>
<evidence type="ECO:0000313" key="6">
    <source>
        <dbReference type="Proteomes" id="UP001328107"/>
    </source>
</evidence>
<evidence type="ECO:0000313" key="5">
    <source>
        <dbReference type="EMBL" id="GMR49249.1"/>
    </source>
</evidence>
<dbReference type="EC" id="2.4.1.17" evidence="2"/>
<dbReference type="Proteomes" id="UP001328107">
    <property type="component" value="Unassembled WGS sequence"/>
</dbReference>
<dbReference type="GO" id="GO:0015020">
    <property type="term" value="F:glucuronosyltransferase activity"/>
    <property type="evidence" value="ECO:0007669"/>
    <property type="project" value="UniProtKB-EC"/>
</dbReference>
<dbReference type="EMBL" id="BTRK01000004">
    <property type="protein sequence ID" value="GMR49249.1"/>
    <property type="molecule type" value="Genomic_DNA"/>
</dbReference>
<reference evidence="6" key="1">
    <citation type="submission" date="2022-10" db="EMBL/GenBank/DDBJ databases">
        <title>Genome assembly of Pristionchus species.</title>
        <authorList>
            <person name="Yoshida K."/>
            <person name="Sommer R.J."/>
        </authorList>
    </citation>
    <scope>NUCLEOTIDE SEQUENCE [LARGE SCALE GENOMIC DNA]</scope>
    <source>
        <strain evidence="6">RS5460</strain>
    </source>
</reference>
<sequence length="130" mass="14409">HKILVYNVKFAYAHSNMLGSIADLLVEAGHDVTSFIPEIASEIKDGTSKSKIVKVLPNPEAALYHERLHNGELNPLELNTLNLIVAILARPSFAFMFAKQCVTTLDSGEVEKLQKEHFDVYIVESLTSAE</sequence>
<organism evidence="5 6">
    <name type="scientific">Pristionchus mayeri</name>
    <dbReference type="NCBI Taxonomy" id="1317129"/>
    <lineage>
        <taxon>Eukaryota</taxon>
        <taxon>Metazoa</taxon>
        <taxon>Ecdysozoa</taxon>
        <taxon>Nematoda</taxon>
        <taxon>Chromadorea</taxon>
        <taxon>Rhabditida</taxon>
        <taxon>Rhabditina</taxon>
        <taxon>Diplogasteromorpha</taxon>
        <taxon>Diplogasteroidea</taxon>
        <taxon>Neodiplogasteridae</taxon>
        <taxon>Pristionchus</taxon>
    </lineage>
</organism>
<accession>A0AAN5CRF8</accession>
<dbReference type="SUPFAM" id="SSF53756">
    <property type="entry name" value="UDP-Glycosyltransferase/glycogen phosphorylase"/>
    <property type="match status" value="1"/>
</dbReference>
<protein>
    <recommendedName>
        <fullName evidence="2">glucuronosyltransferase</fullName>
        <ecNumber evidence="2">2.4.1.17</ecNumber>
    </recommendedName>
</protein>
<name>A0AAN5CRF8_9BILA</name>
<comment type="caution">
    <text evidence="5">The sequence shown here is derived from an EMBL/GenBank/DDBJ whole genome shotgun (WGS) entry which is preliminary data.</text>
</comment>
<keyword evidence="6" id="KW-1185">Reference proteome</keyword>
<comment type="similarity">
    <text evidence="1">Belongs to the UDP-glycosyltransferase family.</text>
</comment>
<evidence type="ECO:0000256" key="4">
    <source>
        <dbReference type="ARBA" id="ARBA00022679"/>
    </source>
</evidence>
<dbReference type="PANTHER" id="PTHR48043:SF23">
    <property type="entry name" value="UDP-GLUCURONOSYLTRANSFERASE"/>
    <property type="match status" value="1"/>
</dbReference>
<feature type="non-terminal residue" evidence="5">
    <location>
        <position position="1"/>
    </location>
</feature>
<dbReference type="AlphaFoldDB" id="A0AAN5CRF8"/>